<dbReference type="AlphaFoldDB" id="A0A5P1FNY9"/>
<comment type="similarity">
    <text evidence="1">Belongs to the UPF0677 family.</text>
</comment>
<dbReference type="Gramene" id="ONK78679">
    <property type="protein sequence ID" value="ONK78679"/>
    <property type="gene ID" value="A4U43_C02F21310"/>
</dbReference>
<accession>A0A5P1FNY9</accession>
<gene>
    <name evidence="4" type="ORF">A4U43_C02F21310</name>
</gene>
<dbReference type="OrthoDB" id="203237at2759"/>
<dbReference type="GO" id="GO:0032259">
    <property type="term" value="P:methylation"/>
    <property type="evidence" value="ECO:0007669"/>
    <property type="project" value="UniProtKB-KW"/>
</dbReference>
<evidence type="ECO:0000256" key="2">
    <source>
        <dbReference type="ARBA" id="ARBA00022603"/>
    </source>
</evidence>
<dbReference type="EMBL" id="CM007382">
    <property type="protein sequence ID" value="ONK78679.1"/>
    <property type="molecule type" value="Genomic_DNA"/>
</dbReference>
<dbReference type="InterPro" id="IPR007213">
    <property type="entry name" value="Ppm1/Ppm2/Tcmp"/>
</dbReference>
<dbReference type="PANTHER" id="PTHR43619:SF2">
    <property type="entry name" value="S-ADENOSYL-L-METHIONINE-DEPENDENT METHYLTRANSFERASES SUPERFAMILY PROTEIN"/>
    <property type="match status" value="1"/>
</dbReference>
<protein>
    <submittedName>
        <fullName evidence="4">Uncharacterized protein</fullName>
    </submittedName>
</protein>
<evidence type="ECO:0000256" key="3">
    <source>
        <dbReference type="ARBA" id="ARBA00022679"/>
    </source>
</evidence>
<keyword evidence="2" id="KW-0489">Methyltransferase</keyword>
<dbReference type="Gene3D" id="3.40.50.150">
    <property type="entry name" value="Vaccinia Virus protein VP39"/>
    <property type="match status" value="1"/>
</dbReference>
<keyword evidence="3" id="KW-0808">Transferase</keyword>
<dbReference type="NCBIfam" id="TIGR00027">
    <property type="entry name" value="mthyl_TIGR00027"/>
    <property type="match status" value="1"/>
</dbReference>
<evidence type="ECO:0000313" key="5">
    <source>
        <dbReference type="Proteomes" id="UP000243459"/>
    </source>
</evidence>
<organism evidence="4 5">
    <name type="scientific">Asparagus officinalis</name>
    <name type="common">Garden asparagus</name>
    <dbReference type="NCBI Taxonomy" id="4686"/>
    <lineage>
        <taxon>Eukaryota</taxon>
        <taxon>Viridiplantae</taxon>
        <taxon>Streptophyta</taxon>
        <taxon>Embryophyta</taxon>
        <taxon>Tracheophyta</taxon>
        <taxon>Spermatophyta</taxon>
        <taxon>Magnoliopsida</taxon>
        <taxon>Liliopsida</taxon>
        <taxon>Asparagales</taxon>
        <taxon>Asparagaceae</taxon>
        <taxon>Asparagoideae</taxon>
        <taxon>Asparagus</taxon>
    </lineage>
</organism>
<dbReference type="InterPro" id="IPR029063">
    <property type="entry name" value="SAM-dependent_MTases_sf"/>
</dbReference>
<dbReference type="PANTHER" id="PTHR43619">
    <property type="entry name" value="S-ADENOSYL-L-METHIONINE-DEPENDENT METHYLTRANSFERASE YKTD-RELATED"/>
    <property type="match status" value="1"/>
</dbReference>
<reference evidence="5" key="1">
    <citation type="journal article" date="2017" name="Nat. Commun.">
        <title>The asparagus genome sheds light on the origin and evolution of a young Y chromosome.</title>
        <authorList>
            <person name="Harkess A."/>
            <person name="Zhou J."/>
            <person name="Xu C."/>
            <person name="Bowers J.E."/>
            <person name="Van der Hulst R."/>
            <person name="Ayyampalayam S."/>
            <person name="Mercati F."/>
            <person name="Riccardi P."/>
            <person name="McKain M.R."/>
            <person name="Kakrana A."/>
            <person name="Tang H."/>
            <person name="Ray J."/>
            <person name="Groenendijk J."/>
            <person name="Arikit S."/>
            <person name="Mathioni S.M."/>
            <person name="Nakano M."/>
            <person name="Shan H."/>
            <person name="Telgmann-Rauber A."/>
            <person name="Kanno A."/>
            <person name="Yue Z."/>
            <person name="Chen H."/>
            <person name="Li W."/>
            <person name="Chen Y."/>
            <person name="Xu X."/>
            <person name="Zhang Y."/>
            <person name="Luo S."/>
            <person name="Chen H."/>
            <person name="Gao J."/>
            <person name="Mao Z."/>
            <person name="Pires J.C."/>
            <person name="Luo M."/>
            <person name="Kudrna D."/>
            <person name="Wing R.A."/>
            <person name="Meyers B.C."/>
            <person name="Yi K."/>
            <person name="Kong H."/>
            <person name="Lavrijsen P."/>
            <person name="Sunseri F."/>
            <person name="Falavigna A."/>
            <person name="Ye Y."/>
            <person name="Leebens-Mack J.H."/>
            <person name="Chen G."/>
        </authorList>
    </citation>
    <scope>NUCLEOTIDE SEQUENCE [LARGE SCALE GENOMIC DNA]</scope>
    <source>
        <strain evidence="5">cv. DH0086</strain>
    </source>
</reference>
<dbReference type="GO" id="GO:0008168">
    <property type="term" value="F:methyltransferase activity"/>
    <property type="evidence" value="ECO:0007669"/>
    <property type="project" value="UniProtKB-KW"/>
</dbReference>
<proteinExistence type="inferred from homology"/>
<name>A0A5P1FNY9_ASPOF</name>
<dbReference type="OMA" id="ATKGCIF"/>
<sequence>MFYTTKSEKLKCKGLLGKNYFQSQRVDFVFTKNKKSMDLFAKFTKNSLYLLGEKIKNLKRTRKSMASVLHSPTSRFFYSTKNGKTSKSSRIKIFASFRSGDHDDTTLKAAVSAASIRFHESLRSDPLFIDPYAGCFLSSISSQKEIKEQYPITTCASSPCYYSLTTKFIDDKLLSLITSSDELKQIVLLTDGMDTRPYRLSWPRSSVIYDISPGRIFKEASQRLVGVGAKISKGCVLLHVPLESSDIQEALNKKGFSGNRASLWVLQGLPLMTLAGFENVLATVSSLAMEGCTFMGELPGFLLGAEMRKMDTQRETLEKLFMSHGFQVDVVEHDVIARNLHLDLPPGDYNGIFYMARQLRLSDSQMDAWRGHFGRLEEEADEEGFEEM</sequence>
<dbReference type="Pfam" id="PF04072">
    <property type="entry name" value="LCM"/>
    <property type="match status" value="1"/>
</dbReference>
<keyword evidence="5" id="KW-1185">Reference proteome</keyword>
<dbReference type="SUPFAM" id="SSF53335">
    <property type="entry name" value="S-adenosyl-L-methionine-dependent methyltransferases"/>
    <property type="match status" value="1"/>
</dbReference>
<dbReference type="Proteomes" id="UP000243459">
    <property type="component" value="Chromosome 2"/>
</dbReference>
<evidence type="ECO:0000256" key="1">
    <source>
        <dbReference type="ARBA" id="ARBA00008138"/>
    </source>
</evidence>
<dbReference type="InterPro" id="IPR011610">
    <property type="entry name" value="SAM_mthyl_Trfase_ML2640-like"/>
</dbReference>
<evidence type="ECO:0000313" key="4">
    <source>
        <dbReference type="EMBL" id="ONK78679.1"/>
    </source>
</evidence>